<dbReference type="CDD" id="cd13138">
    <property type="entry name" value="MATE_yoeA_like"/>
    <property type="match status" value="1"/>
</dbReference>
<feature type="transmembrane region" description="Helical" evidence="7">
    <location>
        <begin position="432"/>
        <end position="454"/>
    </location>
</feature>
<evidence type="ECO:0000256" key="5">
    <source>
        <dbReference type="ARBA" id="ARBA00022989"/>
    </source>
</evidence>
<comment type="subcellular location">
    <subcellularLocation>
        <location evidence="1">Cell membrane</location>
        <topology evidence="1">Multi-pass membrane protein</topology>
    </subcellularLocation>
</comment>
<feature type="transmembrane region" description="Helical" evidence="7">
    <location>
        <begin position="154"/>
        <end position="174"/>
    </location>
</feature>
<evidence type="ECO:0000256" key="4">
    <source>
        <dbReference type="ARBA" id="ARBA00022692"/>
    </source>
</evidence>
<dbReference type="InterPro" id="IPR002528">
    <property type="entry name" value="MATE_fam"/>
</dbReference>
<keyword evidence="5 7" id="KW-1133">Transmembrane helix</keyword>
<dbReference type="RefSeq" id="WP_006304043.1">
    <property type="nucleotide sequence ID" value="NZ_AEDQ01000017.1"/>
</dbReference>
<feature type="transmembrane region" description="Helical" evidence="7">
    <location>
        <begin position="114"/>
        <end position="138"/>
    </location>
</feature>
<keyword evidence="6 7" id="KW-0472">Membrane</keyword>
<dbReference type="InterPro" id="IPR052031">
    <property type="entry name" value="Membrane_Transporter-Flippase"/>
</dbReference>
<dbReference type="PIRSF" id="PIRSF006603">
    <property type="entry name" value="DinF"/>
    <property type="match status" value="1"/>
</dbReference>
<reference evidence="8 9" key="1">
    <citation type="submission" date="2010-08" db="EMBL/GenBank/DDBJ databases">
        <authorList>
            <person name="Durkin A.S."/>
            <person name="Madupu R."/>
            <person name="Torralba M."/>
            <person name="Gillis M."/>
            <person name="Methe B."/>
            <person name="Sutton G."/>
            <person name="Nelson K.E."/>
        </authorList>
    </citation>
    <scope>NUCLEOTIDE SEQUENCE [LARGE SCALE GENOMIC DNA]</scope>
    <source>
        <strain evidence="8 9">PB189-T1-4</strain>
    </source>
</reference>
<feature type="transmembrane region" description="Helical" evidence="7">
    <location>
        <begin position="80"/>
        <end position="102"/>
    </location>
</feature>
<protein>
    <submittedName>
        <fullName evidence="8">MATE efflux family protein</fullName>
    </submittedName>
</protein>
<keyword evidence="2" id="KW-0813">Transport</keyword>
<evidence type="ECO:0000256" key="3">
    <source>
        <dbReference type="ARBA" id="ARBA00022475"/>
    </source>
</evidence>
<keyword evidence="4 7" id="KW-0812">Transmembrane</keyword>
<evidence type="ECO:0000256" key="2">
    <source>
        <dbReference type="ARBA" id="ARBA00022448"/>
    </source>
</evidence>
<accession>A0ABP2IZ67</accession>
<evidence type="ECO:0000313" key="8">
    <source>
        <dbReference type="EMBL" id="EFL44331.1"/>
    </source>
</evidence>
<organism evidence="8 9">
    <name type="scientific">Fannyhessea vaginae PB189-T1-4</name>
    <dbReference type="NCBI Taxonomy" id="866774"/>
    <lineage>
        <taxon>Bacteria</taxon>
        <taxon>Bacillati</taxon>
        <taxon>Actinomycetota</taxon>
        <taxon>Coriobacteriia</taxon>
        <taxon>Coriobacteriales</taxon>
        <taxon>Atopobiaceae</taxon>
        <taxon>Fannyhessea</taxon>
    </lineage>
</organism>
<name>A0ABP2IZ67_9ACTN</name>
<evidence type="ECO:0000313" key="9">
    <source>
        <dbReference type="Proteomes" id="UP000004431"/>
    </source>
</evidence>
<gene>
    <name evidence="8" type="ORF">HMPREF9248_1031</name>
</gene>
<dbReference type="Proteomes" id="UP000004431">
    <property type="component" value="Unassembled WGS sequence"/>
</dbReference>
<dbReference type="NCBIfam" id="TIGR00797">
    <property type="entry name" value="matE"/>
    <property type="match status" value="1"/>
</dbReference>
<dbReference type="Pfam" id="PF01554">
    <property type="entry name" value="MatE"/>
    <property type="match status" value="2"/>
</dbReference>
<keyword evidence="9" id="KW-1185">Reference proteome</keyword>
<dbReference type="PANTHER" id="PTHR43549">
    <property type="entry name" value="MULTIDRUG RESISTANCE PROTEIN YPNP-RELATED"/>
    <property type="match status" value="1"/>
</dbReference>
<dbReference type="PANTHER" id="PTHR43549:SF3">
    <property type="entry name" value="MULTIDRUG RESISTANCE PROTEIN YPNP-RELATED"/>
    <property type="match status" value="1"/>
</dbReference>
<proteinExistence type="predicted"/>
<feature type="transmembrane region" description="Helical" evidence="7">
    <location>
        <begin position="334"/>
        <end position="355"/>
    </location>
</feature>
<keyword evidence="3" id="KW-1003">Cell membrane</keyword>
<feature type="transmembrane region" description="Helical" evidence="7">
    <location>
        <begin position="214"/>
        <end position="235"/>
    </location>
</feature>
<feature type="transmembrane region" description="Helical" evidence="7">
    <location>
        <begin position="367"/>
        <end position="388"/>
    </location>
</feature>
<evidence type="ECO:0000256" key="6">
    <source>
        <dbReference type="ARBA" id="ARBA00023136"/>
    </source>
</evidence>
<feature type="transmembrane region" description="Helical" evidence="7">
    <location>
        <begin position="400"/>
        <end position="420"/>
    </location>
</feature>
<evidence type="ECO:0000256" key="1">
    <source>
        <dbReference type="ARBA" id="ARBA00004651"/>
    </source>
</evidence>
<evidence type="ECO:0000256" key="7">
    <source>
        <dbReference type="SAM" id="Phobius"/>
    </source>
</evidence>
<feature type="transmembrane region" description="Helical" evidence="7">
    <location>
        <begin position="186"/>
        <end position="208"/>
    </location>
</feature>
<feature type="transmembrane region" description="Helical" evidence="7">
    <location>
        <begin position="256"/>
        <end position="281"/>
    </location>
</feature>
<feature type="transmembrane region" description="Helical" evidence="7">
    <location>
        <begin position="37"/>
        <end position="60"/>
    </location>
</feature>
<comment type="caution">
    <text evidence="8">The sequence shown here is derived from an EMBL/GenBank/DDBJ whole genome shotgun (WGS) entry which is preliminary data.</text>
</comment>
<dbReference type="InterPro" id="IPR048279">
    <property type="entry name" value="MdtK-like"/>
</dbReference>
<sequence length="472" mass="51584">MTQVLTSTKQPAETHHRRKSRALDVTTGVIWQQLLRLCLPVFLSSFFQQLQLICNAWVVGQYAGTEDFAALQATSSLCDIAISFSLGLGIGCSVIVSQYYGAKRTHEVSRAVHTAMGIALVAGIFFAVVGYVCSPIMLTMMRTPQQLMQKSLDFTYLFMIGMVFSLIYNIGSGLQRAVGDTTTPSFVVATTGIVNAILDIVFVAGMHLETRGCGYATLISLIWGAVVTLICLMRAHGCWKLRLREIRIEYHYAKKMLLCGFPLAIQGSMFGISNVVIQGSINIFGEAAIAAWGLSNRMVTFVWMGSDALGSSITTFSAQNFGARNIARMKKGTMTSLIMSALLVGGGCTIVLQVAEPFAHFFTHDEEVIAITLTILMCNAPFMFFYAIMDVFSGAIRGSGESLGPMIITIIGTCVLRLIWVGVLEPFHPQLLLILSSYPISWSTTAAIFALYYLKGNWLRRGAAKRTQKQAA</sequence>
<dbReference type="EMBL" id="AEDQ01000017">
    <property type="protein sequence ID" value="EFL44331.1"/>
    <property type="molecule type" value="Genomic_DNA"/>
</dbReference>
<feature type="transmembrane region" description="Helical" evidence="7">
    <location>
        <begin position="301"/>
        <end position="322"/>
    </location>
</feature>